<evidence type="ECO:0000256" key="1">
    <source>
        <dbReference type="SAM" id="Phobius"/>
    </source>
</evidence>
<feature type="transmembrane region" description="Helical" evidence="1">
    <location>
        <begin position="572"/>
        <end position="590"/>
    </location>
</feature>
<reference evidence="3" key="1">
    <citation type="submission" date="2021-01" db="EMBL/GenBank/DDBJ databases">
        <title>Fulvivirga kasyanovii gen. nov., sp nov., a novel member of the phylum Bacteroidetes isolated from seawater in a mussel farm.</title>
        <authorList>
            <person name="Zhao L.-H."/>
            <person name="Wang Z.-J."/>
        </authorList>
    </citation>
    <scope>NUCLEOTIDE SEQUENCE</scope>
    <source>
        <strain evidence="3">29W222</strain>
    </source>
</reference>
<dbReference type="Proteomes" id="UP000614216">
    <property type="component" value="Unassembled WGS sequence"/>
</dbReference>
<accession>A0A937G1H2</accession>
<keyword evidence="4" id="KW-1185">Reference proteome</keyword>
<keyword evidence="1" id="KW-0812">Transmembrane</keyword>
<feature type="transmembrane region" description="Helical" evidence="1">
    <location>
        <begin position="142"/>
        <end position="166"/>
    </location>
</feature>
<dbReference type="GO" id="GO:0008270">
    <property type="term" value="F:zinc ion binding"/>
    <property type="evidence" value="ECO:0007669"/>
    <property type="project" value="InterPro"/>
</dbReference>
<dbReference type="AlphaFoldDB" id="A0A937G1H2"/>
<feature type="transmembrane region" description="Helical" evidence="1">
    <location>
        <begin position="405"/>
        <end position="433"/>
    </location>
</feature>
<feature type="transmembrane region" description="Helical" evidence="1">
    <location>
        <begin position="96"/>
        <end position="122"/>
    </location>
</feature>
<gene>
    <name evidence="3" type="ORF">JMN32_21195</name>
</gene>
<dbReference type="GO" id="GO:0008237">
    <property type="term" value="F:metallopeptidase activity"/>
    <property type="evidence" value="ECO:0007669"/>
    <property type="project" value="InterPro"/>
</dbReference>
<name>A0A937G1H2_9BACT</name>
<feature type="transmembrane region" description="Helical" evidence="1">
    <location>
        <begin position="530"/>
        <end position="547"/>
    </location>
</feature>
<dbReference type="InterPro" id="IPR014782">
    <property type="entry name" value="Peptidase_M1_dom"/>
</dbReference>
<feature type="transmembrane region" description="Helical" evidence="1">
    <location>
        <begin position="20"/>
        <end position="39"/>
    </location>
</feature>
<feature type="transmembrane region" description="Helical" evidence="1">
    <location>
        <begin position="363"/>
        <end position="385"/>
    </location>
</feature>
<evidence type="ECO:0000313" key="3">
    <source>
        <dbReference type="EMBL" id="MBL6448842.1"/>
    </source>
</evidence>
<sequence>MILDLIKFESLYQRKQRALLLLSLVFLSYGLLIGSMGHAPANVNFNSGYQLHFYTGLMTLGGVFIVMFFAISGVIRDRKHTMESILYSTPISKWQYFLSRLVGVYTFSLLTFAAFLIGHVAGTFSPSLDPSRVMPFNFLDYLQTWVIFVMPNMFICVALVFSVALLTKNNLATYASGIFIYMLYMVSSMVLNSPLMAASVPATPDGLMMAALADPFGLAAFFEQTQFWTAYQKNNEVLSFTGLLFLNRLLWMCIAILCLVVAYRAFSFRRPGEKKEKKNDERSENVMVRPYESAHLSFNHFFQWSALRFLVISNLKGVFKSLPFVGVMLVWSVIEFSEIYFRVVEGGDYHDSLYATTSQLIDLLSRPLGILALILIVFYCGEIVWRNREFKFEGVIDATPVSNTIFFLSNLISVLALPFILISSGILICVLFQWYTGYYNFEWDLYLLMFYYQGSSLLFYGLLTLFIQSVLPNKYVAMGLSGLLILMLGTFSTYIGIEYPMFRLGINPIPKYTEMNGYSVQVAAFHDYTVYWWALGGLLALLSFRWLQRGVISDIKFKYANILHGWTRKQRLTLVMFAFAFLTSAFKIYYNTSVEGEYISSTENLDIKEHYEREYKHYDSLDRLSYVDVYTEVDLYPSENRYTIYGQHILRNNNKQALSEVFINERIPLTSLALGEGKLIIRDTICGAYLFEFDPAIQPGQDLVMTYSLERISSPYRVDHAIVNNGTYVSFRDYEPKLGYNSSMEIYDDFERKKRKLPKRESEDDTESHLLKTDTKVSKTSFETIISTESDQTAISTGQLIEQWEDQGRKYFHYKAAFNVLPTIAYLSAGYEVRKSNFNNIAIEQYYHRGHEYNLDKIEESTKQTLKYCTEHFGDYPFGHVRIAEIPAYRSFGGMAMPGVISMVEDRLYLVDIRDTRGFDLVSKRTIHEVAHQWWGMILTPRIVEGGSIFVEGFAKYTEAVVMEKMYGKGATWQISETANHSYFKGRAFASEPEPPIYLEGGENYLAYGKHFTVMMAIRDLIGEGKLNQVLKTITERYRKKDELLVTSLDLMEELYKVTPQQYHSLVDDWFKRVITYNLSVKDASVTPLENGQFKVDIDVATSRFKTDEDGEPRPVSINEPIMVGIFTKHPKEITEEQSVLYMKPHRVNSNELHLSIIVDNAPTHVAIDPYGTRSDENLFDNVEEL</sequence>
<keyword evidence="1" id="KW-0472">Membrane</keyword>
<evidence type="ECO:0000313" key="4">
    <source>
        <dbReference type="Proteomes" id="UP000614216"/>
    </source>
</evidence>
<dbReference type="EMBL" id="JAEUGD010000066">
    <property type="protein sequence ID" value="MBL6448842.1"/>
    <property type="molecule type" value="Genomic_DNA"/>
</dbReference>
<feature type="domain" description="Peptidase M1 membrane alanine aminopeptidase" evidence="2">
    <location>
        <begin position="860"/>
        <end position="1070"/>
    </location>
</feature>
<dbReference type="Pfam" id="PF01433">
    <property type="entry name" value="Peptidase_M1"/>
    <property type="match status" value="1"/>
</dbReference>
<feature type="transmembrane region" description="Helical" evidence="1">
    <location>
        <begin position="322"/>
        <end position="343"/>
    </location>
</feature>
<organism evidence="3 4">
    <name type="scientific">Fulvivirga marina</name>
    <dbReference type="NCBI Taxonomy" id="2494733"/>
    <lineage>
        <taxon>Bacteria</taxon>
        <taxon>Pseudomonadati</taxon>
        <taxon>Bacteroidota</taxon>
        <taxon>Cytophagia</taxon>
        <taxon>Cytophagales</taxon>
        <taxon>Fulvivirgaceae</taxon>
        <taxon>Fulvivirga</taxon>
    </lineage>
</organism>
<feature type="transmembrane region" description="Helical" evidence="1">
    <location>
        <begin position="178"/>
        <end position="200"/>
    </location>
</feature>
<feature type="transmembrane region" description="Helical" evidence="1">
    <location>
        <begin position="475"/>
        <end position="497"/>
    </location>
</feature>
<proteinExistence type="predicted"/>
<comment type="caution">
    <text evidence="3">The sequence shown here is derived from an EMBL/GenBank/DDBJ whole genome shotgun (WGS) entry which is preliminary data.</text>
</comment>
<keyword evidence="1" id="KW-1133">Transmembrane helix</keyword>
<dbReference type="Gene3D" id="1.10.390.10">
    <property type="entry name" value="Neutral Protease Domain 2"/>
    <property type="match status" value="1"/>
</dbReference>
<feature type="transmembrane region" description="Helical" evidence="1">
    <location>
        <begin position="445"/>
        <end position="463"/>
    </location>
</feature>
<evidence type="ECO:0000259" key="2">
    <source>
        <dbReference type="Pfam" id="PF01433"/>
    </source>
</evidence>
<feature type="transmembrane region" description="Helical" evidence="1">
    <location>
        <begin position="51"/>
        <end position="75"/>
    </location>
</feature>
<feature type="transmembrane region" description="Helical" evidence="1">
    <location>
        <begin position="249"/>
        <end position="266"/>
    </location>
</feature>
<dbReference type="InterPro" id="IPR027268">
    <property type="entry name" value="Peptidase_M4/M1_CTD_sf"/>
</dbReference>
<dbReference type="SUPFAM" id="SSF55486">
    <property type="entry name" value="Metalloproteases ('zincins'), catalytic domain"/>
    <property type="match status" value="1"/>
</dbReference>
<dbReference type="RefSeq" id="WP_202858383.1">
    <property type="nucleotide sequence ID" value="NZ_JAEUGD010000066.1"/>
</dbReference>
<protein>
    <submittedName>
        <fullName evidence="3">ABC transporter permease subunit</fullName>
    </submittedName>
</protein>